<comment type="caution">
    <text evidence="5">The sequence shown here is derived from an EMBL/GenBank/DDBJ whole genome shotgun (WGS) entry which is preliminary data.</text>
</comment>
<protein>
    <submittedName>
        <fullName evidence="5">RNA-binding S4 domain-containing protein</fullName>
    </submittedName>
</protein>
<evidence type="ECO:0000259" key="3">
    <source>
        <dbReference type="SMART" id="SM00363"/>
    </source>
</evidence>
<reference evidence="5" key="1">
    <citation type="submission" date="2022-01" db="EMBL/GenBank/DDBJ databases">
        <title>Jiella avicenniae sp. nov., a novel endophytic bacterium isolated from bark of Avicennia marina.</title>
        <authorList>
            <person name="Tuo L."/>
        </authorList>
    </citation>
    <scope>NUCLEOTIDE SEQUENCE</scope>
    <source>
        <strain evidence="5">CBK1P-4</strain>
    </source>
</reference>
<feature type="domain" description="RNA-binding S4" evidence="3">
    <location>
        <begin position="16"/>
        <end position="75"/>
    </location>
</feature>
<dbReference type="CDD" id="cd00165">
    <property type="entry name" value="S4"/>
    <property type="match status" value="1"/>
</dbReference>
<keyword evidence="1" id="KW-0694">RNA-binding</keyword>
<dbReference type="EMBL" id="JAJUWU010000010">
    <property type="protein sequence ID" value="MCE7028719.1"/>
    <property type="molecule type" value="Genomic_DNA"/>
</dbReference>
<evidence type="ECO:0000256" key="2">
    <source>
        <dbReference type="SAM" id="MobiDB-lite"/>
    </source>
</evidence>
<dbReference type="InterPro" id="IPR002942">
    <property type="entry name" value="S4_RNA-bd"/>
</dbReference>
<dbReference type="AlphaFoldDB" id="A0A9X1T5B6"/>
<dbReference type="EMBL" id="JAJUWU010000005">
    <property type="protein sequence ID" value="MCE7027677.1"/>
    <property type="molecule type" value="Genomic_DNA"/>
</dbReference>
<organism evidence="5 6">
    <name type="scientific">Jiella avicenniae</name>
    <dbReference type="NCBI Taxonomy" id="2907202"/>
    <lineage>
        <taxon>Bacteria</taxon>
        <taxon>Pseudomonadati</taxon>
        <taxon>Pseudomonadota</taxon>
        <taxon>Alphaproteobacteria</taxon>
        <taxon>Hyphomicrobiales</taxon>
        <taxon>Aurantimonadaceae</taxon>
        <taxon>Jiella</taxon>
    </lineage>
</organism>
<gene>
    <name evidence="4" type="ORF">LZD57_06715</name>
    <name evidence="5" type="ORF">LZD57_12030</name>
</gene>
<evidence type="ECO:0000313" key="5">
    <source>
        <dbReference type="EMBL" id="MCE7028719.1"/>
    </source>
</evidence>
<evidence type="ECO:0000256" key="1">
    <source>
        <dbReference type="PROSITE-ProRule" id="PRU00182"/>
    </source>
</evidence>
<dbReference type="GO" id="GO:0003723">
    <property type="term" value="F:RNA binding"/>
    <property type="evidence" value="ECO:0007669"/>
    <property type="project" value="UniProtKB-KW"/>
</dbReference>
<dbReference type="Proteomes" id="UP001139035">
    <property type="component" value="Unassembled WGS sequence"/>
</dbReference>
<dbReference type="SUPFAM" id="SSF55174">
    <property type="entry name" value="Alpha-L RNA-binding motif"/>
    <property type="match status" value="1"/>
</dbReference>
<feature type="compositionally biased region" description="Low complexity" evidence="2">
    <location>
        <begin position="114"/>
        <end position="123"/>
    </location>
</feature>
<dbReference type="Pfam" id="PF01479">
    <property type="entry name" value="S4"/>
    <property type="match status" value="1"/>
</dbReference>
<sequence>MDADEDENGPAGKGAQRLDKWLFFARVVKSRTLAQKLVLSGGVRLNRDKITNPARQVRVGDTLTISYARAVRVLKIRQPGARRGPASEAAGLYEDLSPAPIRAASGEDGDEAPRSTPAAAARAPEADAPRPSKKDRRALARLKGGDP</sequence>
<accession>A0A9X1T5B6</accession>
<dbReference type="RefSeq" id="WP_233718742.1">
    <property type="nucleotide sequence ID" value="NZ_JAJUWU010000005.1"/>
</dbReference>
<dbReference type="PROSITE" id="PS50889">
    <property type="entry name" value="S4"/>
    <property type="match status" value="1"/>
</dbReference>
<feature type="region of interest" description="Disordered" evidence="2">
    <location>
        <begin position="79"/>
        <end position="147"/>
    </location>
</feature>
<keyword evidence="6" id="KW-1185">Reference proteome</keyword>
<evidence type="ECO:0000313" key="4">
    <source>
        <dbReference type="EMBL" id="MCE7027677.1"/>
    </source>
</evidence>
<proteinExistence type="predicted"/>
<dbReference type="InterPro" id="IPR036986">
    <property type="entry name" value="S4_RNA-bd_sf"/>
</dbReference>
<evidence type="ECO:0000313" key="6">
    <source>
        <dbReference type="Proteomes" id="UP001139035"/>
    </source>
</evidence>
<dbReference type="SMART" id="SM00363">
    <property type="entry name" value="S4"/>
    <property type="match status" value="1"/>
</dbReference>
<name>A0A9X1T5B6_9HYPH</name>
<dbReference type="Gene3D" id="3.10.290.10">
    <property type="entry name" value="RNA-binding S4 domain"/>
    <property type="match status" value="1"/>
</dbReference>